<dbReference type="SUPFAM" id="SSF54001">
    <property type="entry name" value="Cysteine proteinases"/>
    <property type="match status" value="1"/>
</dbReference>
<evidence type="ECO:0000313" key="3">
    <source>
        <dbReference type="EMBL" id="KAA9108509.1"/>
    </source>
</evidence>
<feature type="transmembrane region" description="Helical" evidence="1">
    <location>
        <begin position="54"/>
        <end position="73"/>
    </location>
</feature>
<feature type="transmembrane region" description="Helical" evidence="1">
    <location>
        <begin position="655"/>
        <end position="683"/>
    </location>
</feature>
<name>A0A5J5J4P3_9MICO</name>
<dbReference type="EMBL" id="VYSA01000002">
    <property type="protein sequence ID" value="KAA9108509.1"/>
    <property type="molecule type" value="Genomic_DNA"/>
</dbReference>
<gene>
    <name evidence="3" type="ORF">F6B43_10465</name>
</gene>
<dbReference type="PANTHER" id="PTHR42736">
    <property type="entry name" value="PROTEIN-GLUTAMINE GAMMA-GLUTAMYLTRANSFERASE"/>
    <property type="match status" value="1"/>
</dbReference>
<reference evidence="4" key="1">
    <citation type="submission" date="2019-09" db="EMBL/GenBank/DDBJ databases">
        <title>Mumia zhuanghuii sp. nov. isolated from the intestinal contents of plateau pika (Ochotona curzoniae) in the Qinghai-Tibet plateau of China.</title>
        <authorList>
            <person name="Tian Z."/>
        </authorList>
    </citation>
    <scope>NUCLEOTIDE SEQUENCE [LARGE SCALE GENOMIC DNA]</scope>
    <source>
        <strain evidence="4">JCM 30598</strain>
    </source>
</reference>
<feature type="transmembrane region" description="Helical" evidence="1">
    <location>
        <begin position="28"/>
        <end position="48"/>
    </location>
</feature>
<organism evidence="3 4">
    <name type="scientific">Microbacterium rhizomatis</name>
    <dbReference type="NCBI Taxonomy" id="1631477"/>
    <lineage>
        <taxon>Bacteria</taxon>
        <taxon>Bacillati</taxon>
        <taxon>Actinomycetota</taxon>
        <taxon>Actinomycetes</taxon>
        <taxon>Micrococcales</taxon>
        <taxon>Microbacteriaceae</taxon>
        <taxon>Microbacterium</taxon>
    </lineage>
</organism>
<feature type="transmembrane region" description="Helical" evidence="1">
    <location>
        <begin position="171"/>
        <end position="195"/>
    </location>
</feature>
<dbReference type="InterPro" id="IPR038765">
    <property type="entry name" value="Papain-like_cys_pep_sf"/>
</dbReference>
<dbReference type="OrthoDB" id="3651060at2"/>
<keyword evidence="1" id="KW-1133">Transmembrane helix</keyword>
<accession>A0A5J5J4P3</accession>
<keyword evidence="1" id="KW-0812">Transmembrane</keyword>
<dbReference type="PANTHER" id="PTHR42736:SF1">
    <property type="entry name" value="PROTEIN-GLUTAMINE GAMMA-GLUTAMYLTRANSFERASE"/>
    <property type="match status" value="1"/>
</dbReference>
<keyword evidence="1" id="KW-0472">Membrane</keyword>
<protein>
    <submittedName>
        <fullName evidence="3">Transglutaminase domain-containing protein</fullName>
    </submittedName>
</protein>
<feature type="transmembrane region" description="Helical" evidence="1">
    <location>
        <begin position="6"/>
        <end position="23"/>
    </location>
</feature>
<evidence type="ECO:0000313" key="4">
    <source>
        <dbReference type="Proteomes" id="UP000325827"/>
    </source>
</evidence>
<dbReference type="Pfam" id="PF01841">
    <property type="entry name" value="Transglut_core"/>
    <property type="match status" value="1"/>
</dbReference>
<feature type="transmembrane region" description="Helical" evidence="1">
    <location>
        <begin position="142"/>
        <end position="159"/>
    </location>
</feature>
<feature type="domain" description="Transglutaminase-like" evidence="2">
    <location>
        <begin position="523"/>
        <end position="598"/>
    </location>
</feature>
<evidence type="ECO:0000256" key="1">
    <source>
        <dbReference type="SAM" id="Phobius"/>
    </source>
</evidence>
<feature type="transmembrane region" description="Helical" evidence="1">
    <location>
        <begin position="228"/>
        <end position="250"/>
    </location>
</feature>
<evidence type="ECO:0000259" key="2">
    <source>
        <dbReference type="Pfam" id="PF01841"/>
    </source>
</evidence>
<comment type="caution">
    <text evidence="3">The sequence shown here is derived from an EMBL/GenBank/DDBJ whole genome shotgun (WGS) entry which is preliminary data.</text>
</comment>
<dbReference type="Gene3D" id="3.10.620.30">
    <property type="match status" value="1"/>
</dbReference>
<sequence length="826" mass="85897">MTAGAVYIGAMVALAALAAWPIYRSGSFVLLVIVSAVAAALLAVAAHWRQWSAGASAASVAVAFVVLGVPLAVPSRLGSPVGFLSGLADLAAGTVLAWKDLVTVDLPVGSYRNLLVPALVVFLVGTYAALRLSWREGRGSAASVAVAIGMLSFGLLFGRTTVSDSLHLGPLVLFAPVETALGVAGLVASVLWLAWRSRDQRVRSLHRAAASRAVRVARDSSRTGRRRAVAGAGMLVAAVVVALAVVPIAAQGRERDVLRAGIGPDVMLSRAVSPLVGYRALFADARADDPVFSVSSQGAGPAPDRIRVATLDGYDGEEFRSTGEGDARFVRVPSRLDAGPGAASTIEVTIGALSGVWLPTAGRVVAIDFGGPRAAALADRFYYSAAAEAGVQTADGGVQAGDTYVVHAVQPAAVDISTIEPGATDPGTIVGVDEPAAPPHLRAWVKEHAEGSGGAALVGLVTLLRERGYLSHGLTSTAGVEPVWAQSLDGYVFQPSAAGHSLARIDGMFSRLQEREADPRAAASGNFVAPVGDDEQFSVAVALIARELGFPSRVVVGARLSSPDPDLAVCAQGVCRGQDLSAWTEVRAADGTWVPIDATPQHRVSPSLEVTQQRDPEIVTDVRPDAVTDVVPPASPPQDTANADPAASDALDLTWLWVSLRALAVALLILAIILGPFAVVIAAKRLRRRARREHPDPASRIAGGWEEYLDAAADAGRSIPPSSTRPEIADALATPSGATLAAVADDAAFSGRGASVREAEEYWRDVDADRAAFTTGSGVWRRVLAAVSLRSFLRVLTPGPAERRRARPIIERGRRRSTAGVARPSI</sequence>
<dbReference type="InterPro" id="IPR002931">
    <property type="entry name" value="Transglutaminase-like"/>
</dbReference>
<dbReference type="AlphaFoldDB" id="A0A5J5J4P3"/>
<dbReference type="InterPro" id="IPR052901">
    <property type="entry name" value="Bact_TGase-like"/>
</dbReference>
<keyword evidence="4" id="KW-1185">Reference proteome</keyword>
<feature type="transmembrane region" description="Helical" evidence="1">
    <location>
        <begin position="110"/>
        <end position="130"/>
    </location>
</feature>
<proteinExistence type="predicted"/>
<dbReference type="Proteomes" id="UP000325827">
    <property type="component" value="Unassembled WGS sequence"/>
</dbReference>